<keyword evidence="4" id="KW-0418">Kinase</keyword>
<dbReference type="SMART" id="SM00220">
    <property type="entry name" value="S_TKc"/>
    <property type="match status" value="1"/>
</dbReference>
<dbReference type="GO" id="GO:0004674">
    <property type="term" value="F:protein serine/threonine kinase activity"/>
    <property type="evidence" value="ECO:0007669"/>
    <property type="project" value="UniProtKB-KW"/>
</dbReference>
<dbReference type="PROSITE" id="PS00107">
    <property type="entry name" value="PROTEIN_KINASE_ATP"/>
    <property type="match status" value="1"/>
</dbReference>
<organism evidence="8 9">
    <name type="scientific">Cordyceps confragosa</name>
    <name type="common">Lecanicillium lecanii</name>
    <dbReference type="NCBI Taxonomy" id="2714763"/>
    <lineage>
        <taxon>Eukaryota</taxon>
        <taxon>Fungi</taxon>
        <taxon>Dikarya</taxon>
        <taxon>Ascomycota</taxon>
        <taxon>Pezizomycotina</taxon>
        <taxon>Sordariomycetes</taxon>
        <taxon>Hypocreomycetidae</taxon>
        <taxon>Hypocreales</taxon>
        <taxon>Cordycipitaceae</taxon>
        <taxon>Akanthomyces</taxon>
    </lineage>
</organism>
<reference evidence="8 9" key="1">
    <citation type="submission" date="2016-03" db="EMBL/GenBank/DDBJ databases">
        <title>Fine-scale spatial genetic structure of a fungal parasite of coffee scale insects.</title>
        <authorList>
            <person name="Jackson D."/>
            <person name="Zemenick K.A."/>
            <person name="Malloure B."/>
            <person name="Quandt C.A."/>
            <person name="James T.Y."/>
        </authorList>
    </citation>
    <scope>NUCLEOTIDE SEQUENCE [LARGE SCALE GENOMIC DNA]</scope>
    <source>
        <strain evidence="8 9">UM487</strain>
    </source>
</reference>
<dbReference type="GO" id="GO:0005634">
    <property type="term" value="C:nucleus"/>
    <property type="evidence" value="ECO:0007669"/>
    <property type="project" value="TreeGrafter"/>
</dbReference>
<sequence>MLPRQPPRPLQLLATRQLPWPFLSRAMTRPAMKTDGMALQRPRQFPTAGFKVIGPGQRLEEEKLPFYVRDEYYPMRIGDVVHAHYQVVAKLGYGTSATVWLARDLRDGKYWVLKVYINSLKHNQELCVCNHLASAPSNTPTELGFENIRQSHECFQISGPAGKHDVLVMTPLGMSLKAFQDMQKEGVFPREFVAGALDQVLLGLSLLHEANLFYLHADNLLIALTDDSILSTVELNEIDAPSARKRIGDTIIHVSQYMLGGRGPLVISDFGQARIGAEQHGNAMPMPYRAPEVILGMQWGSAVDMWSAGLLAWDLLEKEKLFKVYDSESQEHNDACHLAAMTALLGPPPPEFLEKSIATRKYWDSSGKWTGSVPLPTERTFDALASALVGDDKDLFLNFVQCFMWWVPEERFTALQGYMHPFLRGGTLPDDFD</sequence>
<dbReference type="PANTHER" id="PTHR45646">
    <property type="entry name" value="SERINE/THREONINE-PROTEIN KINASE DOA-RELATED"/>
    <property type="match status" value="1"/>
</dbReference>
<dbReference type="Gene3D" id="1.10.510.10">
    <property type="entry name" value="Transferase(Phosphotransferase) domain 1"/>
    <property type="match status" value="1"/>
</dbReference>
<dbReference type="Proteomes" id="UP000243081">
    <property type="component" value="Unassembled WGS sequence"/>
</dbReference>
<feature type="domain" description="Protein kinase" evidence="7">
    <location>
        <begin position="85"/>
        <end position="423"/>
    </location>
</feature>
<evidence type="ECO:0000256" key="2">
    <source>
        <dbReference type="ARBA" id="ARBA00022679"/>
    </source>
</evidence>
<evidence type="ECO:0000256" key="4">
    <source>
        <dbReference type="ARBA" id="ARBA00022777"/>
    </source>
</evidence>
<evidence type="ECO:0000256" key="5">
    <source>
        <dbReference type="ARBA" id="ARBA00022840"/>
    </source>
</evidence>
<dbReference type="Gene3D" id="3.30.200.20">
    <property type="entry name" value="Phosphorylase Kinase, domain 1"/>
    <property type="match status" value="1"/>
</dbReference>
<evidence type="ECO:0000256" key="1">
    <source>
        <dbReference type="ARBA" id="ARBA00022527"/>
    </source>
</evidence>
<dbReference type="OrthoDB" id="4866881at2759"/>
<keyword evidence="9" id="KW-1185">Reference proteome</keyword>
<keyword evidence="1" id="KW-0723">Serine/threonine-protein kinase</keyword>
<dbReference type="EMBL" id="LUKN01001029">
    <property type="protein sequence ID" value="OAR01715.1"/>
    <property type="molecule type" value="Genomic_DNA"/>
</dbReference>
<dbReference type="GO" id="GO:0043484">
    <property type="term" value="P:regulation of RNA splicing"/>
    <property type="evidence" value="ECO:0007669"/>
    <property type="project" value="TreeGrafter"/>
</dbReference>
<dbReference type="InterPro" id="IPR017441">
    <property type="entry name" value="Protein_kinase_ATP_BS"/>
</dbReference>
<evidence type="ECO:0000256" key="6">
    <source>
        <dbReference type="PROSITE-ProRule" id="PRU10141"/>
    </source>
</evidence>
<evidence type="ECO:0000259" key="7">
    <source>
        <dbReference type="PROSITE" id="PS50011"/>
    </source>
</evidence>
<dbReference type="AlphaFoldDB" id="A0A179IH95"/>
<evidence type="ECO:0000313" key="8">
    <source>
        <dbReference type="EMBL" id="OAR01715.1"/>
    </source>
</evidence>
<dbReference type="SUPFAM" id="SSF56112">
    <property type="entry name" value="Protein kinase-like (PK-like)"/>
    <property type="match status" value="1"/>
</dbReference>
<comment type="caution">
    <text evidence="8">The sequence shown here is derived from an EMBL/GenBank/DDBJ whole genome shotgun (WGS) entry which is preliminary data.</text>
</comment>
<gene>
    <name evidence="8" type="ORF">LLEC1_03256</name>
</gene>
<dbReference type="InterPro" id="IPR051175">
    <property type="entry name" value="CLK_kinases"/>
</dbReference>
<dbReference type="OMA" id="ARISEDW"/>
<accession>A0A179IH95</accession>
<keyword evidence="3 6" id="KW-0547">Nucleotide-binding</keyword>
<proteinExistence type="predicted"/>
<feature type="binding site" evidence="6">
    <location>
        <position position="114"/>
    </location>
    <ligand>
        <name>ATP</name>
        <dbReference type="ChEBI" id="CHEBI:30616"/>
    </ligand>
</feature>
<name>A0A179IH95_CORDF</name>
<dbReference type="PROSITE" id="PS50011">
    <property type="entry name" value="PROTEIN_KINASE_DOM"/>
    <property type="match status" value="1"/>
</dbReference>
<keyword evidence="2" id="KW-0808">Transferase</keyword>
<evidence type="ECO:0000256" key="3">
    <source>
        <dbReference type="ARBA" id="ARBA00022741"/>
    </source>
</evidence>
<dbReference type="InterPro" id="IPR000719">
    <property type="entry name" value="Prot_kinase_dom"/>
</dbReference>
<protein>
    <recommendedName>
        <fullName evidence="7">Protein kinase domain-containing protein</fullName>
    </recommendedName>
</protein>
<dbReference type="InterPro" id="IPR011009">
    <property type="entry name" value="Kinase-like_dom_sf"/>
</dbReference>
<dbReference type="Pfam" id="PF00069">
    <property type="entry name" value="Pkinase"/>
    <property type="match status" value="1"/>
</dbReference>
<keyword evidence="5 6" id="KW-0067">ATP-binding</keyword>
<dbReference type="PANTHER" id="PTHR45646:SF11">
    <property type="entry name" value="SERINE_THREONINE-PROTEIN KINASE DOA"/>
    <property type="match status" value="1"/>
</dbReference>
<dbReference type="GO" id="GO:0005524">
    <property type="term" value="F:ATP binding"/>
    <property type="evidence" value="ECO:0007669"/>
    <property type="project" value="UniProtKB-UniRule"/>
</dbReference>
<evidence type="ECO:0000313" key="9">
    <source>
        <dbReference type="Proteomes" id="UP000243081"/>
    </source>
</evidence>